<name>A0A251SU71_HELAN</name>
<keyword evidence="3" id="KW-1185">Reference proteome</keyword>
<organism evidence="2 3">
    <name type="scientific">Helianthus annuus</name>
    <name type="common">Common sunflower</name>
    <dbReference type="NCBI Taxonomy" id="4232"/>
    <lineage>
        <taxon>Eukaryota</taxon>
        <taxon>Viridiplantae</taxon>
        <taxon>Streptophyta</taxon>
        <taxon>Embryophyta</taxon>
        <taxon>Tracheophyta</taxon>
        <taxon>Spermatophyta</taxon>
        <taxon>Magnoliopsida</taxon>
        <taxon>eudicotyledons</taxon>
        <taxon>Gunneridae</taxon>
        <taxon>Pentapetalae</taxon>
        <taxon>asterids</taxon>
        <taxon>campanulids</taxon>
        <taxon>Asterales</taxon>
        <taxon>Asteraceae</taxon>
        <taxon>Asteroideae</taxon>
        <taxon>Heliantheae alliance</taxon>
        <taxon>Heliantheae</taxon>
        <taxon>Helianthus</taxon>
    </lineage>
</organism>
<accession>A0A251SU71</accession>
<reference evidence="1 3" key="1">
    <citation type="journal article" date="2017" name="Nature">
        <title>The sunflower genome provides insights into oil metabolism, flowering and Asterid evolution.</title>
        <authorList>
            <person name="Badouin H."/>
            <person name="Gouzy J."/>
            <person name="Grassa C.J."/>
            <person name="Murat F."/>
            <person name="Staton S.E."/>
            <person name="Cottret L."/>
            <person name="Lelandais-Briere C."/>
            <person name="Owens G.L."/>
            <person name="Carrere S."/>
            <person name="Mayjonade B."/>
            <person name="Legrand L."/>
            <person name="Gill N."/>
            <person name="Kane N.C."/>
            <person name="Bowers J.E."/>
            <person name="Hubner S."/>
            <person name="Bellec A."/>
            <person name="Berard A."/>
            <person name="Berges H."/>
            <person name="Blanchet N."/>
            <person name="Boniface M.C."/>
            <person name="Brunel D."/>
            <person name="Catrice O."/>
            <person name="Chaidir N."/>
            <person name="Claudel C."/>
            <person name="Donnadieu C."/>
            <person name="Faraut T."/>
            <person name="Fievet G."/>
            <person name="Helmstetter N."/>
            <person name="King M."/>
            <person name="Knapp S.J."/>
            <person name="Lai Z."/>
            <person name="Le Paslier M.C."/>
            <person name="Lippi Y."/>
            <person name="Lorenzon L."/>
            <person name="Mandel J.R."/>
            <person name="Marage G."/>
            <person name="Marchand G."/>
            <person name="Marquand E."/>
            <person name="Bret-Mestries E."/>
            <person name="Morien E."/>
            <person name="Nambeesan S."/>
            <person name="Nguyen T."/>
            <person name="Pegot-Espagnet P."/>
            <person name="Pouilly N."/>
            <person name="Raftis F."/>
            <person name="Sallet E."/>
            <person name="Schiex T."/>
            <person name="Thomas J."/>
            <person name="Vandecasteele C."/>
            <person name="Vares D."/>
            <person name="Vear F."/>
            <person name="Vautrin S."/>
            <person name="Crespi M."/>
            <person name="Mangin B."/>
            <person name="Burke J.M."/>
            <person name="Salse J."/>
            <person name="Munos S."/>
            <person name="Vincourt P."/>
            <person name="Rieseberg L.H."/>
            <person name="Langlade N.B."/>
        </authorList>
    </citation>
    <scope>NUCLEOTIDE SEQUENCE [LARGE SCALE GENOMIC DNA]</scope>
    <source>
        <strain evidence="3">cv. SF193</strain>
        <tissue evidence="1">Leaves</tissue>
    </source>
</reference>
<keyword evidence="1" id="KW-0240">DNA-directed RNA polymerase</keyword>
<reference evidence="1" key="3">
    <citation type="submission" date="2020-06" db="EMBL/GenBank/DDBJ databases">
        <title>Helianthus annuus Genome sequencing and assembly Release 2.</title>
        <authorList>
            <person name="Gouzy J."/>
            <person name="Langlade N."/>
            <person name="Munos S."/>
        </authorList>
    </citation>
    <scope>NUCLEOTIDE SEQUENCE</scope>
    <source>
        <tissue evidence="1">Leaves</tissue>
    </source>
</reference>
<dbReference type="InParanoid" id="A0A251SU71"/>
<protein>
    <submittedName>
        <fullName evidence="1">DNA-directed RNA polymerase</fullName>
        <ecNumber evidence="1">2.7.7.6</ecNumber>
    </submittedName>
</protein>
<dbReference type="AlphaFoldDB" id="A0A251SU71"/>
<dbReference type="EMBL" id="CM007902">
    <property type="protein sequence ID" value="OTG02032.1"/>
    <property type="molecule type" value="Genomic_DNA"/>
</dbReference>
<evidence type="ECO:0000313" key="3">
    <source>
        <dbReference type="Proteomes" id="UP000215914"/>
    </source>
</evidence>
<dbReference type="STRING" id="4232.A0A251SU71"/>
<evidence type="ECO:0000313" key="1">
    <source>
        <dbReference type="EMBL" id="KAF5773892.1"/>
    </source>
</evidence>
<dbReference type="GO" id="GO:0000428">
    <property type="term" value="C:DNA-directed RNA polymerase complex"/>
    <property type="evidence" value="ECO:0007669"/>
    <property type="project" value="UniProtKB-KW"/>
</dbReference>
<dbReference type="EC" id="2.7.7.6" evidence="1"/>
<dbReference type="Gramene" id="mRNA:HanXRQr2_Chr13g0593851">
    <property type="protein sequence ID" value="mRNA:HanXRQr2_Chr13g0593851"/>
    <property type="gene ID" value="HanXRQr2_Chr13g0593851"/>
</dbReference>
<keyword evidence="1" id="KW-0548">Nucleotidyltransferase</keyword>
<dbReference type="EMBL" id="MNCJ02000328">
    <property type="protein sequence ID" value="KAF5773892.1"/>
    <property type="molecule type" value="Genomic_DNA"/>
</dbReference>
<dbReference type="GO" id="GO:0003899">
    <property type="term" value="F:DNA-directed RNA polymerase activity"/>
    <property type="evidence" value="ECO:0007669"/>
    <property type="project" value="UniProtKB-EC"/>
</dbReference>
<keyword evidence="1" id="KW-0804">Transcription</keyword>
<gene>
    <name evidence="2" type="ORF">HannXRQ_Chr13g0408521</name>
    <name evidence="1" type="ORF">HanXRQr2_Chr13g0593851</name>
</gene>
<evidence type="ECO:0000313" key="2">
    <source>
        <dbReference type="EMBL" id="OTG02032.1"/>
    </source>
</evidence>
<reference evidence="2" key="2">
    <citation type="submission" date="2017-02" db="EMBL/GenBank/DDBJ databases">
        <title>Sunflower complete genome.</title>
        <authorList>
            <person name="Langlade N."/>
            <person name="Munos S."/>
        </authorList>
    </citation>
    <scope>NUCLEOTIDE SEQUENCE [LARGE SCALE GENOMIC DNA]</scope>
    <source>
        <tissue evidence="2">Leaves</tissue>
    </source>
</reference>
<keyword evidence="1" id="KW-0808">Transferase</keyword>
<dbReference type="Proteomes" id="UP000215914">
    <property type="component" value="Chromosome 13"/>
</dbReference>
<proteinExistence type="predicted"/>
<sequence length="81" mass="9187">MILAKGWFKWLKNATSSKQDLCRDKRIREVYVPQFGQLPVDMMTGGDQCGARVVQADLHIGEATENEGTKWKSFVILQTSQ</sequence>